<dbReference type="PANTHER" id="PTHR10264:SF19">
    <property type="entry name" value="AT06885P-RELATED"/>
    <property type="match status" value="1"/>
</dbReference>
<dbReference type="STRING" id="526218.Sterm_1631"/>
<dbReference type="Proteomes" id="UP000000845">
    <property type="component" value="Chromosome"/>
</dbReference>
<proteinExistence type="inferred from homology"/>
<dbReference type="HOGENOM" id="CLU_024949_3_3_0"/>
<accession>D1AIA5</accession>
<evidence type="ECO:0000259" key="2">
    <source>
        <dbReference type="SMART" id="SM00244"/>
    </source>
</evidence>
<gene>
    <name evidence="3" type="ordered locus">Sterm_1631</name>
</gene>
<protein>
    <submittedName>
        <fullName evidence="3">Band 7 protein</fullName>
    </submittedName>
</protein>
<dbReference type="EMBL" id="CP001739">
    <property type="protein sequence ID" value="ACZ08489.1"/>
    <property type="molecule type" value="Genomic_DNA"/>
</dbReference>
<comment type="similarity">
    <text evidence="1">Belongs to the band 7/mec-2 family.</text>
</comment>
<organism evidence="3 4">
    <name type="scientific">Sebaldella termitidis (strain ATCC 33386 / NCTC 11300)</name>
    <dbReference type="NCBI Taxonomy" id="526218"/>
    <lineage>
        <taxon>Bacteria</taxon>
        <taxon>Fusobacteriati</taxon>
        <taxon>Fusobacteriota</taxon>
        <taxon>Fusobacteriia</taxon>
        <taxon>Fusobacteriales</taxon>
        <taxon>Leptotrichiaceae</taxon>
        <taxon>Sebaldella</taxon>
    </lineage>
</organism>
<evidence type="ECO:0000313" key="4">
    <source>
        <dbReference type="Proteomes" id="UP000000845"/>
    </source>
</evidence>
<dbReference type="Pfam" id="PF01145">
    <property type="entry name" value="Band_7"/>
    <property type="match status" value="1"/>
</dbReference>
<name>D1AIA5_SEBTE</name>
<dbReference type="GO" id="GO:0005886">
    <property type="term" value="C:plasma membrane"/>
    <property type="evidence" value="ECO:0007669"/>
    <property type="project" value="InterPro"/>
</dbReference>
<evidence type="ECO:0000313" key="3">
    <source>
        <dbReference type="EMBL" id="ACZ08489.1"/>
    </source>
</evidence>
<dbReference type="PANTHER" id="PTHR10264">
    <property type="entry name" value="BAND 7 PROTEIN-RELATED"/>
    <property type="match status" value="1"/>
</dbReference>
<feature type="domain" description="Band 7" evidence="2">
    <location>
        <begin position="21"/>
        <end position="172"/>
    </location>
</feature>
<sequence>MRLDLLIIIVFLVLFTSLFFSVIKTVPGKMEYIVERLGRYHRTLYSGNNLILPFIDRIVKKVRKNEMVLDFPPHFAVTKDKAEVKAGFVIYFQVIDSLKYVYIVENPIQTLEDLCIVMFKDVISKKKLQELEVSRDIVNEGLRNEFNEKADFLGIKINKAELKKVVVIYENIT</sequence>
<dbReference type="SMART" id="SM00244">
    <property type="entry name" value="PHB"/>
    <property type="match status" value="1"/>
</dbReference>
<reference evidence="3 4" key="2">
    <citation type="journal article" date="2010" name="Stand. Genomic Sci.">
        <title>Complete genome sequence of Sebaldella termitidis type strain (NCTC 11300).</title>
        <authorList>
            <person name="Harmon-Smith M."/>
            <person name="Celia L."/>
            <person name="Chertkov O."/>
            <person name="Lapidus A."/>
            <person name="Copeland A."/>
            <person name="Glavina Del Rio T."/>
            <person name="Nolan M."/>
            <person name="Lucas S."/>
            <person name="Tice H."/>
            <person name="Cheng J.F."/>
            <person name="Han C."/>
            <person name="Detter J.C."/>
            <person name="Bruce D."/>
            <person name="Goodwin L."/>
            <person name="Pitluck S."/>
            <person name="Pati A."/>
            <person name="Liolios K."/>
            <person name="Ivanova N."/>
            <person name="Mavromatis K."/>
            <person name="Mikhailova N."/>
            <person name="Chen A."/>
            <person name="Palaniappan K."/>
            <person name="Land M."/>
            <person name="Hauser L."/>
            <person name="Chang Y.J."/>
            <person name="Jeffries C.D."/>
            <person name="Brettin T."/>
            <person name="Goker M."/>
            <person name="Beck B."/>
            <person name="Bristow J."/>
            <person name="Eisen J.A."/>
            <person name="Markowitz V."/>
            <person name="Hugenholtz P."/>
            <person name="Kyrpides N.C."/>
            <person name="Klenk H.P."/>
            <person name="Chen F."/>
        </authorList>
    </citation>
    <scope>NUCLEOTIDE SEQUENCE [LARGE SCALE GENOMIC DNA]</scope>
    <source>
        <strain evidence="4">ATCC 33386 / NCTC 11300</strain>
    </source>
</reference>
<dbReference type="InterPro" id="IPR043202">
    <property type="entry name" value="Band-7_stomatin-like"/>
</dbReference>
<dbReference type="KEGG" id="str:Sterm_1631"/>
<dbReference type="Gene3D" id="3.30.479.30">
    <property type="entry name" value="Band 7 domain"/>
    <property type="match status" value="1"/>
</dbReference>
<evidence type="ECO:0000256" key="1">
    <source>
        <dbReference type="ARBA" id="ARBA00008164"/>
    </source>
</evidence>
<dbReference type="eggNOG" id="COG0330">
    <property type="taxonomic scope" value="Bacteria"/>
</dbReference>
<dbReference type="InterPro" id="IPR036013">
    <property type="entry name" value="Band_7/SPFH_dom_sf"/>
</dbReference>
<reference evidence="4" key="1">
    <citation type="submission" date="2009-09" db="EMBL/GenBank/DDBJ databases">
        <title>The complete chromosome of Sebaldella termitidis ATCC 33386.</title>
        <authorList>
            <consortium name="US DOE Joint Genome Institute (JGI-PGF)"/>
            <person name="Lucas S."/>
            <person name="Copeland A."/>
            <person name="Lapidus A."/>
            <person name="Glavina del Rio T."/>
            <person name="Dalin E."/>
            <person name="Tice H."/>
            <person name="Bruce D."/>
            <person name="Goodwin L."/>
            <person name="Pitluck S."/>
            <person name="Kyrpides N."/>
            <person name="Mavromatis K."/>
            <person name="Ivanova N."/>
            <person name="Mikhailova N."/>
            <person name="Sims D."/>
            <person name="Meincke L."/>
            <person name="Brettin T."/>
            <person name="Detter J.C."/>
            <person name="Han C."/>
            <person name="Larimer F."/>
            <person name="Land M."/>
            <person name="Hauser L."/>
            <person name="Markowitz V."/>
            <person name="Cheng J.F."/>
            <person name="Hugenholtz P."/>
            <person name="Woyke T."/>
            <person name="Wu D."/>
            <person name="Eisen J.A."/>
        </authorList>
    </citation>
    <scope>NUCLEOTIDE SEQUENCE [LARGE SCALE GENOMIC DNA]</scope>
    <source>
        <strain evidence="4">ATCC 33386 / NCTC 11300</strain>
    </source>
</reference>
<dbReference type="AlphaFoldDB" id="D1AIA5"/>
<dbReference type="SUPFAM" id="SSF117892">
    <property type="entry name" value="Band 7/SPFH domain"/>
    <property type="match status" value="1"/>
</dbReference>
<keyword evidence="4" id="KW-1185">Reference proteome</keyword>
<dbReference type="InterPro" id="IPR001107">
    <property type="entry name" value="Band_7"/>
</dbReference>